<keyword evidence="4" id="KW-1185">Reference proteome</keyword>
<evidence type="ECO:0000313" key="3">
    <source>
        <dbReference type="EMBL" id="THU90153.1"/>
    </source>
</evidence>
<feature type="region of interest" description="Disordered" evidence="1">
    <location>
        <begin position="46"/>
        <end position="74"/>
    </location>
</feature>
<dbReference type="Proteomes" id="UP000297245">
    <property type="component" value="Unassembled WGS sequence"/>
</dbReference>
<sequence>MGRKRARSEFEEGWYEEEAATSTTLRLSEDQRRLIQEETFVPESAFVSYSLDEDDSQSEGEFSSGYDSTSGRQYEDDSGGYSFFWDDGWNAVNSDEELQRLSSTQAPDLGHIQVVKKSSLRSNNPNLAWMSHRQEYLLEMLRLEGRRGFGDKCSGCGTENPLYRCADEDCFTSGMKCRNCIVESHSNMPLHWVEFWNNNYFETRTLRSLGLVLQLGHSTGQQCMLPHRVQNFTVIHTNGIHNVHVDFCGCNSILEHRTQLLRSQWYPATPFNPQTAVTFACLRQFQHMNCTGKLPAYDYYLALEIMTQSKTRSKPKDRYRAFLRSMFQWRHLKMCKRAGRGHDPLGIVGTAPGELVLLCPACSHPGLNLPDDWRDVPSELAFLYVLFLAIDANFRLRNKIVSNSYQSPTLGDGWAYMVPSQPYKEHLAKHVSEEERSSCSGFAAMFLANLKNVRGLRVSGVGGICCGRHRVWRHNGLGDLQKGERYCNIDFLFSCTLKGVEYLCIVVSYDIACQWSIHFWKRMEELDPSIKLSCHVPFNFEYAIGGGQTHGEVIEEGWAQGNKAAAQTKEMGPGTRAQTIDDIFGWCNFRTIQNLDKVLGKRLINAVKEFDEHYEDFSKFNAGLEKSFGRDVLNKWEDMVKVWVLDHSQPCPYEIQEGEKEDQFFKRMQLKLAQEEHDRLAKGEVTHSSSLWRFIVQGIELQEVQRSCELFITTNKYPTPTQQLELQKRRSSLLKRIQQFCSLQAILMPRLDIVLSPDDMKHIEAPDHVHPEKIQLFLPSECGTLLARNKACVTGLPDVEAQLRESEARDALEGVREGLRARTTTNRYKIRNVTGQVQNGKAGGVLRQIDIRIHVYKIRYRLSRDALLRLVGHGKWEEELQELKDQDVRGLNERALSAEEAAEREERRKRIGIDPGEAHEDDYLEQEGAIAGVQGESKRILSWIWYTTPNPSEDDPEFRDAVRVEWCKARARMLRWKEEVLLLTEELRRMQHFAISKGEWWQNRLIGKPGMHVVQTEPNGRGVSPTLAEGIDAYAWQQVSYQVEFAKNVRTRWETLMDHARKVIDRIPNLPTIYMELEDEDDEQDVSTEAARQAEESM</sequence>
<organism evidence="3 4">
    <name type="scientific">Dendrothele bispora (strain CBS 962.96)</name>
    <dbReference type="NCBI Taxonomy" id="1314807"/>
    <lineage>
        <taxon>Eukaryota</taxon>
        <taxon>Fungi</taxon>
        <taxon>Dikarya</taxon>
        <taxon>Basidiomycota</taxon>
        <taxon>Agaricomycotina</taxon>
        <taxon>Agaricomycetes</taxon>
        <taxon>Agaricomycetidae</taxon>
        <taxon>Agaricales</taxon>
        <taxon>Agaricales incertae sedis</taxon>
        <taxon>Dendrothele</taxon>
    </lineage>
</organism>
<dbReference type="InterPro" id="IPR040521">
    <property type="entry name" value="KDZ"/>
</dbReference>
<reference evidence="3 4" key="1">
    <citation type="journal article" date="2019" name="Nat. Ecol. Evol.">
        <title>Megaphylogeny resolves global patterns of mushroom evolution.</title>
        <authorList>
            <person name="Varga T."/>
            <person name="Krizsan K."/>
            <person name="Foldi C."/>
            <person name="Dima B."/>
            <person name="Sanchez-Garcia M."/>
            <person name="Sanchez-Ramirez S."/>
            <person name="Szollosi G.J."/>
            <person name="Szarkandi J.G."/>
            <person name="Papp V."/>
            <person name="Albert L."/>
            <person name="Andreopoulos W."/>
            <person name="Angelini C."/>
            <person name="Antonin V."/>
            <person name="Barry K.W."/>
            <person name="Bougher N.L."/>
            <person name="Buchanan P."/>
            <person name="Buyck B."/>
            <person name="Bense V."/>
            <person name="Catcheside P."/>
            <person name="Chovatia M."/>
            <person name="Cooper J."/>
            <person name="Damon W."/>
            <person name="Desjardin D."/>
            <person name="Finy P."/>
            <person name="Geml J."/>
            <person name="Haridas S."/>
            <person name="Hughes K."/>
            <person name="Justo A."/>
            <person name="Karasinski D."/>
            <person name="Kautmanova I."/>
            <person name="Kiss B."/>
            <person name="Kocsube S."/>
            <person name="Kotiranta H."/>
            <person name="LaButti K.M."/>
            <person name="Lechner B.E."/>
            <person name="Liimatainen K."/>
            <person name="Lipzen A."/>
            <person name="Lukacs Z."/>
            <person name="Mihaltcheva S."/>
            <person name="Morgado L.N."/>
            <person name="Niskanen T."/>
            <person name="Noordeloos M.E."/>
            <person name="Ohm R.A."/>
            <person name="Ortiz-Santana B."/>
            <person name="Ovrebo C."/>
            <person name="Racz N."/>
            <person name="Riley R."/>
            <person name="Savchenko A."/>
            <person name="Shiryaev A."/>
            <person name="Soop K."/>
            <person name="Spirin V."/>
            <person name="Szebenyi C."/>
            <person name="Tomsovsky M."/>
            <person name="Tulloss R.E."/>
            <person name="Uehling J."/>
            <person name="Grigoriev I.V."/>
            <person name="Vagvolgyi C."/>
            <person name="Papp T."/>
            <person name="Martin F.M."/>
            <person name="Miettinen O."/>
            <person name="Hibbett D.S."/>
            <person name="Nagy L.G."/>
        </authorList>
    </citation>
    <scope>NUCLEOTIDE SEQUENCE [LARGE SCALE GENOMIC DNA]</scope>
    <source>
        <strain evidence="3 4">CBS 962.96</strain>
    </source>
</reference>
<proteinExistence type="predicted"/>
<feature type="compositionally biased region" description="Polar residues" evidence="1">
    <location>
        <begin position="59"/>
        <end position="72"/>
    </location>
</feature>
<feature type="domain" description="CxC2-like cysteine cluster KDZ transposase-associated" evidence="2">
    <location>
        <begin position="206"/>
        <end position="309"/>
    </location>
</feature>
<accession>A0A4S8LMH1</accession>
<dbReference type="EMBL" id="ML179344">
    <property type="protein sequence ID" value="THU90153.1"/>
    <property type="molecule type" value="Genomic_DNA"/>
</dbReference>
<dbReference type="AlphaFoldDB" id="A0A4S8LMH1"/>
<gene>
    <name evidence="3" type="ORF">K435DRAFT_864557</name>
</gene>
<dbReference type="InterPro" id="IPR041457">
    <property type="entry name" value="CxC2_KDZ-assoc"/>
</dbReference>
<evidence type="ECO:0000313" key="4">
    <source>
        <dbReference type="Proteomes" id="UP000297245"/>
    </source>
</evidence>
<feature type="region of interest" description="Disordered" evidence="1">
    <location>
        <begin position="1079"/>
        <end position="1098"/>
    </location>
</feature>
<evidence type="ECO:0000256" key="1">
    <source>
        <dbReference type="SAM" id="MobiDB-lite"/>
    </source>
</evidence>
<protein>
    <recommendedName>
        <fullName evidence="2">CxC2-like cysteine cluster KDZ transposase-associated domain-containing protein</fullName>
    </recommendedName>
</protein>
<name>A0A4S8LMH1_DENBC</name>
<dbReference type="OrthoDB" id="2974258at2759"/>
<dbReference type="Pfam" id="PF18803">
    <property type="entry name" value="CxC2"/>
    <property type="match status" value="1"/>
</dbReference>
<evidence type="ECO:0000259" key="2">
    <source>
        <dbReference type="Pfam" id="PF18803"/>
    </source>
</evidence>
<dbReference type="Pfam" id="PF18758">
    <property type="entry name" value="KDZ"/>
    <property type="match status" value="1"/>
</dbReference>